<dbReference type="HOGENOM" id="CLU_2601690_0_0_6"/>
<dbReference type="KEGG" id="llo:LLO_2711"/>
<dbReference type="EMBL" id="FN650140">
    <property type="protein sequence ID" value="CBJ13140.1"/>
    <property type="molecule type" value="Genomic_DNA"/>
</dbReference>
<keyword evidence="2" id="KW-1185">Reference proteome</keyword>
<proteinExistence type="predicted"/>
<name>D3HL22_LEGLN</name>
<accession>D3HL22</accession>
<reference evidence="1 2" key="1">
    <citation type="journal article" date="2010" name="PLoS Genet.">
        <title>Analysis of the Legionella longbeachae genome and transcriptome uncovers unique strategies to cause Legionnaires' disease.</title>
        <authorList>
            <person name="Cazalet C."/>
            <person name="Gomez-Valero L."/>
            <person name="Rusniok C."/>
            <person name="Lomma M."/>
            <person name="Dervins-Ravault D."/>
            <person name="Newton H."/>
            <person name="Sansom F."/>
            <person name="Jarraud S."/>
            <person name="Zidane N."/>
            <person name="Ma L."/>
            <person name="Bouchier C."/>
            <person name="Etienne J."/>
            <person name="Hartland E."/>
            <person name="Buchrieser C."/>
        </authorList>
    </citation>
    <scope>NUCLEOTIDE SEQUENCE [LARGE SCALE GENOMIC DNA]</scope>
    <source>
        <strain evidence="1 2">NSW150</strain>
    </source>
</reference>
<sequence length="79" mass="9375">MDARHKCFDETSLYRSEWTGVLRKRSNQAKEMLKQEALMSHLGNPSQVLVHLLIETVFYPYQATLILQFMIHCTRYDKN</sequence>
<gene>
    <name evidence="1" type="ordered locus">LLO_2711</name>
</gene>
<organism evidence="1 2">
    <name type="scientific">Legionella longbeachae serogroup 1 (strain NSW150)</name>
    <dbReference type="NCBI Taxonomy" id="661367"/>
    <lineage>
        <taxon>Bacteria</taxon>
        <taxon>Pseudomonadati</taxon>
        <taxon>Pseudomonadota</taxon>
        <taxon>Gammaproteobacteria</taxon>
        <taxon>Legionellales</taxon>
        <taxon>Legionellaceae</taxon>
        <taxon>Legionella</taxon>
    </lineage>
</organism>
<dbReference type="STRING" id="661367.LLO_2711"/>
<evidence type="ECO:0000313" key="1">
    <source>
        <dbReference type="EMBL" id="CBJ13140.1"/>
    </source>
</evidence>
<evidence type="ECO:0000313" key="2">
    <source>
        <dbReference type="Proteomes" id="UP000001060"/>
    </source>
</evidence>
<protein>
    <submittedName>
        <fullName evidence="1">Uncharacterized protein</fullName>
    </submittedName>
</protein>
<dbReference type="Proteomes" id="UP000001060">
    <property type="component" value="Chromosome"/>
</dbReference>
<dbReference type="AlphaFoldDB" id="D3HL22"/>